<evidence type="ECO:0000256" key="8">
    <source>
        <dbReference type="ARBA" id="ARBA00022723"/>
    </source>
</evidence>
<keyword evidence="12 14" id="KW-0100">Branched-chain amino acid biosynthesis</keyword>
<keyword evidence="19" id="KW-1185">Reference proteome</keyword>
<dbReference type="SUPFAM" id="SSF52518">
    <property type="entry name" value="Thiamin diphosphate-binding fold (THDP-binding)"/>
    <property type="match status" value="2"/>
</dbReference>
<dbReference type="FunFam" id="3.40.50.1220:FF:000008">
    <property type="entry name" value="Acetolactate synthase"/>
    <property type="match status" value="1"/>
</dbReference>
<evidence type="ECO:0000256" key="9">
    <source>
        <dbReference type="ARBA" id="ARBA00022827"/>
    </source>
</evidence>
<dbReference type="InterPro" id="IPR000399">
    <property type="entry name" value="TPP-bd_CS"/>
</dbReference>
<dbReference type="InterPro" id="IPR039368">
    <property type="entry name" value="AHAS_TPP"/>
</dbReference>
<name>A0A8J6TUA9_9FIRM</name>
<sequence>MKLTGAQIIIECLLEQGVDTVFGYPGGAVLNLYDAIYEYRSKIRHIITAHEQGAAHAADGYARATGKTGVCIATSGPGATNLVTGIATAHMDSIPMVAITGNVAVPSLGLDSFQEVDITGITMPVTKYNFIIKDVSELADTLRRAFEIATTGRPGPVLVDIPKDVTAAACEYTRKEIVKPDNYYSLSADEEYRQVADLIAASKKPFLYTGGGVISSGAAEEMAKFAELVDAPVSSSLMGQGGFNNRDSRYIGMLGMHGTVVSSKAVSDCDLFIGIGTRFSDRVIGDIVSFAPKAKIVHIDIDPAEINKNIHVDHQLVGDVRCVLDRLNELVPPQDHTEWLRQIDAWKEEFPLHVAEDYGDQVTPQYVLETLDELTHGDAVITTEVGQHQMWAAQYYDFKEPRQFITSGGLGTMGYGLGASMGAQVGRPDKQVINIAGDGSFHMNCNELVTAYKHNIPIVELLFNNSVLGMVRQWQRLFYGKRFSQTTLERDTDYMKLAEAYHIPSYRITKKSEVREVLQKALRHDTPVLVECVIDRDINVLPMVPAGAAIDKPILDIEIDD</sequence>
<evidence type="ECO:0000256" key="11">
    <source>
        <dbReference type="ARBA" id="ARBA00023052"/>
    </source>
</evidence>
<gene>
    <name evidence="18" type="primary">ilvB</name>
    <name evidence="18" type="ORF">H8702_04870</name>
</gene>
<evidence type="ECO:0000259" key="15">
    <source>
        <dbReference type="Pfam" id="PF00205"/>
    </source>
</evidence>
<evidence type="ECO:0000256" key="12">
    <source>
        <dbReference type="ARBA" id="ARBA00023304"/>
    </source>
</evidence>
<evidence type="ECO:0000256" key="10">
    <source>
        <dbReference type="ARBA" id="ARBA00022842"/>
    </source>
</evidence>
<keyword evidence="11 14" id="KW-0786">Thiamine pyrophosphate</keyword>
<evidence type="ECO:0000313" key="18">
    <source>
        <dbReference type="EMBL" id="MBC8610453.1"/>
    </source>
</evidence>
<dbReference type="GO" id="GO:0000287">
    <property type="term" value="F:magnesium ion binding"/>
    <property type="evidence" value="ECO:0007669"/>
    <property type="project" value="UniProtKB-UniRule"/>
</dbReference>
<dbReference type="Proteomes" id="UP000632659">
    <property type="component" value="Unassembled WGS sequence"/>
</dbReference>
<feature type="domain" description="Thiamine pyrophosphate enzyme central" evidence="15">
    <location>
        <begin position="193"/>
        <end position="327"/>
    </location>
</feature>
<dbReference type="FunFam" id="3.40.50.970:FF:000007">
    <property type="entry name" value="Acetolactate synthase"/>
    <property type="match status" value="1"/>
</dbReference>
<dbReference type="Gene3D" id="3.40.50.970">
    <property type="match status" value="2"/>
</dbReference>
<dbReference type="PANTHER" id="PTHR18968:SF13">
    <property type="entry name" value="ACETOLACTATE SYNTHASE CATALYTIC SUBUNIT, MITOCHONDRIAL"/>
    <property type="match status" value="1"/>
</dbReference>
<comment type="similarity">
    <text evidence="3 14">Belongs to the TPP enzyme family.</text>
</comment>
<dbReference type="AlphaFoldDB" id="A0A8J6TUA9"/>
<dbReference type="UniPathway" id="UPA00047">
    <property type="reaction ID" value="UER00055"/>
</dbReference>
<dbReference type="Pfam" id="PF00205">
    <property type="entry name" value="TPP_enzyme_M"/>
    <property type="match status" value="1"/>
</dbReference>
<feature type="domain" description="Thiamine pyrophosphate enzyme TPP-binding" evidence="16">
    <location>
        <begin position="385"/>
        <end position="532"/>
    </location>
</feature>
<comment type="cofactor">
    <cofactor evidence="14">
        <name>thiamine diphosphate</name>
        <dbReference type="ChEBI" id="CHEBI:58937"/>
    </cofactor>
    <text evidence="14">Binds 1 thiamine pyrophosphate per subunit.</text>
</comment>
<reference evidence="18" key="1">
    <citation type="submission" date="2020-08" db="EMBL/GenBank/DDBJ databases">
        <title>Genome public.</title>
        <authorList>
            <person name="Liu C."/>
            <person name="Sun Q."/>
        </authorList>
    </citation>
    <scope>NUCLEOTIDE SEQUENCE</scope>
    <source>
        <strain evidence="18">NSJ-15</strain>
    </source>
</reference>
<dbReference type="Pfam" id="PF02775">
    <property type="entry name" value="TPP_enzyme_C"/>
    <property type="match status" value="1"/>
</dbReference>
<comment type="caution">
    <text evidence="18">The sequence shown here is derived from an EMBL/GenBank/DDBJ whole genome shotgun (WGS) entry which is preliminary data.</text>
</comment>
<dbReference type="UniPathway" id="UPA00049">
    <property type="reaction ID" value="UER00059"/>
</dbReference>
<dbReference type="Gene3D" id="3.40.50.1220">
    <property type="entry name" value="TPP-binding domain"/>
    <property type="match status" value="1"/>
</dbReference>
<keyword evidence="7 14" id="KW-0808">Transferase</keyword>
<dbReference type="InterPro" id="IPR012001">
    <property type="entry name" value="Thiamin_PyroP_enz_TPP-bd_dom"/>
</dbReference>
<dbReference type="GO" id="GO:0009097">
    <property type="term" value="P:isoleucine biosynthetic process"/>
    <property type="evidence" value="ECO:0007669"/>
    <property type="project" value="UniProtKB-UniPathway"/>
</dbReference>
<evidence type="ECO:0000256" key="1">
    <source>
        <dbReference type="ARBA" id="ARBA00004974"/>
    </source>
</evidence>
<evidence type="ECO:0000256" key="14">
    <source>
        <dbReference type="RuleBase" id="RU003591"/>
    </source>
</evidence>
<dbReference type="InterPro" id="IPR045229">
    <property type="entry name" value="TPP_enz"/>
</dbReference>
<evidence type="ECO:0000256" key="3">
    <source>
        <dbReference type="ARBA" id="ARBA00007812"/>
    </source>
</evidence>
<feature type="domain" description="Thiamine pyrophosphate enzyme N-terminal TPP-binding" evidence="17">
    <location>
        <begin position="4"/>
        <end position="119"/>
    </location>
</feature>
<dbReference type="CDD" id="cd02015">
    <property type="entry name" value="TPP_AHAS"/>
    <property type="match status" value="1"/>
</dbReference>
<comment type="catalytic activity">
    <reaction evidence="13 14">
        <text>2 pyruvate + H(+) = (2S)-2-acetolactate + CO2</text>
        <dbReference type="Rhea" id="RHEA:25249"/>
        <dbReference type="ChEBI" id="CHEBI:15361"/>
        <dbReference type="ChEBI" id="CHEBI:15378"/>
        <dbReference type="ChEBI" id="CHEBI:16526"/>
        <dbReference type="ChEBI" id="CHEBI:58476"/>
        <dbReference type="EC" id="2.2.1.6"/>
    </reaction>
</comment>
<dbReference type="EC" id="2.2.1.6" evidence="4 14"/>
<keyword evidence="10 14" id="KW-0460">Magnesium</keyword>
<dbReference type="OrthoDB" id="4494979at2"/>
<evidence type="ECO:0000259" key="16">
    <source>
        <dbReference type="Pfam" id="PF02775"/>
    </source>
</evidence>
<dbReference type="InterPro" id="IPR029035">
    <property type="entry name" value="DHS-like_NAD/FAD-binding_dom"/>
</dbReference>
<evidence type="ECO:0000256" key="7">
    <source>
        <dbReference type="ARBA" id="ARBA00022679"/>
    </source>
</evidence>
<evidence type="ECO:0000256" key="2">
    <source>
        <dbReference type="ARBA" id="ARBA00005025"/>
    </source>
</evidence>
<proteinExistence type="inferred from homology"/>
<evidence type="ECO:0000313" key="19">
    <source>
        <dbReference type="Proteomes" id="UP000632659"/>
    </source>
</evidence>
<dbReference type="GO" id="GO:0030976">
    <property type="term" value="F:thiamine pyrophosphate binding"/>
    <property type="evidence" value="ECO:0007669"/>
    <property type="project" value="UniProtKB-UniRule"/>
</dbReference>
<evidence type="ECO:0000256" key="6">
    <source>
        <dbReference type="ARBA" id="ARBA00022630"/>
    </source>
</evidence>
<dbReference type="NCBIfam" id="TIGR00118">
    <property type="entry name" value="acolac_lg"/>
    <property type="match status" value="1"/>
</dbReference>
<evidence type="ECO:0000256" key="4">
    <source>
        <dbReference type="ARBA" id="ARBA00013145"/>
    </source>
</evidence>
<dbReference type="FunFam" id="3.40.50.970:FF:000016">
    <property type="entry name" value="Acetolactate synthase"/>
    <property type="match status" value="1"/>
</dbReference>
<comment type="pathway">
    <text evidence="1 14">Amino-acid biosynthesis; L-isoleucine biosynthesis; L-isoleucine from 2-oxobutanoate: step 1/4.</text>
</comment>
<evidence type="ECO:0000259" key="17">
    <source>
        <dbReference type="Pfam" id="PF02776"/>
    </source>
</evidence>
<dbReference type="InterPro" id="IPR011766">
    <property type="entry name" value="TPP_enzyme_TPP-bd"/>
</dbReference>
<comment type="cofactor">
    <cofactor evidence="14">
        <name>Mg(2+)</name>
        <dbReference type="ChEBI" id="CHEBI:18420"/>
    </cofactor>
    <text evidence="14">Binds 1 Mg(2+) ion per subunit.</text>
</comment>
<accession>A0A8J6TUA9</accession>
<dbReference type="Pfam" id="PF02776">
    <property type="entry name" value="TPP_enzyme_N"/>
    <property type="match status" value="1"/>
</dbReference>
<dbReference type="InterPro" id="IPR012000">
    <property type="entry name" value="Thiamin_PyroP_enz_cen_dom"/>
</dbReference>
<dbReference type="GO" id="GO:0009099">
    <property type="term" value="P:L-valine biosynthetic process"/>
    <property type="evidence" value="ECO:0007669"/>
    <property type="project" value="UniProtKB-UniPathway"/>
</dbReference>
<keyword evidence="5 14" id="KW-0028">Amino-acid biosynthesis</keyword>
<dbReference type="GO" id="GO:0005948">
    <property type="term" value="C:acetolactate synthase complex"/>
    <property type="evidence" value="ECO:0007669"/>
    <property type="project" value="TreeGrafter"/>
</dbReference>
<dbReference type="CDD" id="cd07035">
    <property type="entry name" value="TPP_PYR_POX_like"/>
    <property type="match status" value="1"/>
</dbReference>
<protein>
    <recommendedName>
        <fullName evidence="4 14">Acetolactate synthase</fullName>
        <ecNumber evidence="4 14">2.2.1.6</ecNumber>
    </recommendedName>
</protein>
<dbReference type="InterPro" id="IPR029061">
    <property type="entry name" value="THDP-binding"/>
</dbReference>
<dbReference type="RefSeq" id="WP_093989535.1">
    <property type="nucleotide sequence ID" value="NZ_FYDD01000004.1"/>
</dbReference>
<dbReference type="EMBL" id="JACRTL010000002">
    <property type="protein sequence ID" value="MBC8610453.1"/>
    <property type="molecule type" value="Genomic_DNA"/>
</dbReference>
<comment type="pathway">
    <text evidence="2 14">Amino-acid biosynthesis; L-valine biosynthesis; L-valine from pyruvate: step 1/4.</text>
</comment>
<dbReference type="PANTHER" id="PTHR18968">
    <property type="entry name" value="THIAMINE PYROPHOSPHATE ENZYMES"/>
    <property type="match status" value="1"/>
</dbReference>
<dbReference type="GO" id="GO:0050660">
    <property type="term" value="F:flavin adenine dinucleotide binding"/>
    <property type="evidence" value="ECO:0007669"/>
    <property type="project" value="InterPro"/>
</dbReference>
<evidence type="ECO:0000256" key="13">
    <source>
        <dbReference type="ARBA" id="ARBA00048670"/>
    </source>
</evidence>
<keyword evidence="6" id="KW-0285">Flavoprotein</keyword>
<evidence type="ECO:0000256" key="5">
    <source>
        <dbReference type="ARBA" id="ARBA00022605"/>
    </source>
</evidence>
<dbReference type="GO" id="GO:0003984">
    <property type="term" value="F:acetolactate synthase activity"/>
    <property type="evidence" value="ECO:0007669"/>
    <property type="project" value="UniProtKB-EC"/>
</dbReference>
<dbReference type="InterPro" id="IPR012846">
    <property type="entry name" value="Acetolactate_synth_lsu"/>
</dbReference>
<keyword evidence="9" id="KW-0274">FAD</keyword>
<keyword evidence="8 14" id="KW-0479">Metal-binding</keyword>
<dbReference type="SUPFAM" id="SSF52467">
    <property type="entry name" value="DHS-like NAD/FAD-binding domain"/>
    <property type="match status" value="1"/>
</dbReference>
<dbReference type="PROSITE" id="PS00187">
    <property type="entry name" value="TPP_ENZYMES"/>
    <property type="match status" value="1"/>
</dbReference>
<organism evidence="18 19">
    <name type="scientific">Massiliimalia timonensis</name>
    <dbReference type="NCBI Taxonomy" id="1987501"/>
    <lineage>
        <taxon>Bacteria</taxon>
        <taxon>Bacillati</taxon>
        <taxon>Bacillota</taxon>
        <taxon>Clostridia</taxon>
        <taxon>Eubacteriales</taxon>
        <taxon>Oscillospiraceae</taxon>
        <taxon>Massiliimalia</taxon>
    </lineage>
</organism>